<evidence type="ECO:0000313" key="2">
    <source>
        <dbReference type="Proteomes" id="UP001150581"/>
    </source>
</evidence>
<dbReference type="Proteomes" id="UP001150581">
    <property type="component" value="Unassembled WGS sequence"/>
</dbReference>
<evidence type="ECO:0000313" key="1">
    <source>
        <dbReference type="EMBL" id="KAJ1900834.1"/>
    </source>
</evidence>
<accession>A0ACC1IU11</accession>
<organism evidence="1 2">
    <name type="scientific">Kickxella alabastrina</name>
    <dbReference type="NCBI Taxonomy" id="61397"/>
    <lineage>
        <taxon>Eukaryota</taxon>
        <taxon>Fungi</taxon>
        <taxon>Fungi incertae sedis</taxon>
        <taxon>Zoopagomycota</taxon>
        <taxon>Kickxellomycotina</taxon>
        <taxon>Kickxellomycetes</taxon>
        <taxon>Kickxellales</taxon>
        <taxon>Kickxellaceae</taxon>
        <taxon>Kickxella</taxon>
    </lineage>
</organism>
<protein>
    <submittedName>
        <fullName evidence="1">Metalloendopeptidase</fullName>
    </submittedName>
</protein>
<proteinExistence type="predicted"/>
<gene>
    <name evidence="1" type="primary">OMA1</name>
    <name evidence="1" type="ORF">LPJ66_001216</name>
</gene>
<sequence>MLFRRVLLLTAPRRAPASIYSQYRSLQIQKNPYRRTNDSHNDQDQRQRQYQYQQIPLWQTRRFWYTTGVAGTGGAIYYQVHLEDSPTGRRRFINVTSDDEQQAGLQAYLSIISQYRNQLEPRGTPTDLYVRRIAQRIIKATGMQGDWEIHVIRSPEKNAFVLPGGKIFVFSGILSVAANEDGLATVLSHEIAHQYARHSAEKLSQASLLQFVYLVASLFVDPSVLQIGQAMSGLLLELPNSRQCEQEADQLGLYFMASACYDPREAVGLWERMKTAESVSPPQFLNTHPSTDSRIESIKKWIPQAETKREAANCPNPEVTRSFFARALN</sequence>
<comment type="caution">
    <text evidence="1">The sequence shown here is derived from an EMBL/GenBank/DDBJ whole genome shotgun (WGS) entry which is preliminary data.</text>
</comment>
<dbReference type="EMBL" id="JANBPG010000058">
    <property type="protein sequence ID" value="KAJ1900834.1"/>
    <property type="molecule type" value="Genomic_DNA"/>
</dbReference>
<keyword evidence="2" id="KW-1185">Reference proteome</keyword>
<reference evidence="1" key="1">
    <citation type="submission" date="2022-07" db="EMBL/GenBank/DDBJ databases">
        <title>Phylogenomic reconstructions and comparative analyses of Kickxellomycotina fungi.</title>
        <authorList>
            <person name="Reynolds N.K."/>
            <person name="Stajich J.E."/>
            <person name="Barry K."/>
            <person name="Grigoriev I.V."/>
            <person name="Crous P."/>
            <person name="Smith M.E."/>
        </authorList>
    </citation>
    <scope>NUCLEOTIDE SEQUENCE</scope>
    <source>
        <strain evidence="1">Benny 63K</strain>
    </source>
</reference>
<name>A0ACC1IU11_9FUNG</name>